<keyword evidence="2" id="KW-1185">Reference proteome</keyword>
<evidence type="ECO:0000313" key="2">
    <source>
        <dbReference type="Proteomes" id="UP000241603"/>
    </source>
</evidence>
<name>A0A2K9VAJ4_9CAUD</name>
<protein>
    <submittedName>
        <fullName evidence="1">Uncharacterized protein</fullName>
    </submittedName>
</protein>
<evidence type="ECO:0000313" key="1">
    <source>
        <dbReference type="EMBL" id="AUV59231.1"/>
    </source>
</evidence>
<reference evidence="1 2" key="1">
    <citation type="submission" date="2018-01" db="EMBL/GenBank/DDBJ databases">
        <title>Complete genome of Klebsiella pneumoniae bacteriophage vB_KpnM_KpS110.</title>
        <authorList>
            <person name="Verevkin V.V."/>
            <person name="Solovieva E.V."/>
            <person name="Krasilnikova V.M."/>
            <person name="Kislichkina A.A."/>
            <person name="Volozhantsev N.V."/>
        </authorList>
    </citation>
    <scope>NUCLEOTIDE SEQUENCE [LARGE SCALE GENOMIC DNA]</scope>
</reference>
<dbReference type="Proteomes" id="UP000241603">
    <property type="component" value="Segment"/>
</dbReference>
<accession>A0A2K9VAJ4</accession>
<sequence length="64" mass="7206">MTKYYIYQTEAEGVYSVSTNNRETPLAQFESSETNRAAILQAADQCMTLTGQIGSEIQITYIFD</sequence>
<organism evidence="1 2">
    <name type="scientific">Klebsiella phage vB_KpnM_KpS110</name>
    <dbReference type="NCBI Taxonomy" id="2079262"/>
    <lineage>
        <taxon>Viruses</taxon>
        <taxon>Duplodnaviria</taxon>
        <taxon>Heunggongvirae</taxon>
        <taxon>Uroviricota</taxon>
        <taxon>Caudoviricetes</taxon>
        <taxon>Pantevenvirales</taxon>
        <taxon>Ackermannviridae</taxon>
        <taxon>Taipeivirus</taxon>
        <taxon>Taipeivirus KpS110</taxon>
    </lineage>
</organism>
<proteinExistence type="predicted"/>
<dbReference type="EMBL" id="MG770379">
    <property type="protein sequence ID" value="AUV59231.1"/>
    <property type="molecule type" value="Genomic_DNA"/>
</dbReference>
<gene>
    <name evidence="1" type="ORF">kps110_115</name>
</gene>